<dbReference type="EMBL" id="BFBB01000003">
    <property type="protein sequence ID" value="GBF50125.1"/>
    <property type="molecule type" value="Genomic_DNA"/>
</dbReference>
<dbReference type="Proteomes" id="UP000245133">
    <property type="component" value="Unassembled WGS sequence"/>
</dbReference>
<dbReference type="AlphaFoldDB" id="A0A2P2DZS1"/>
<gene>
    <name evidence="2" type="ORF">LPTSP4_16490</name>
</gene>
<dbReference type="SUPFAM" id="SSF56436">
    <property type="entry name" value="C-type lectin-like"/>
    <property type="match status" value="1"/>
</dbReference>
<dbReference type="InterPro" id="IPR016187">
    <property type="entry name" value="CTDL_fold"/>
</dbReference>
<feature type="domain" description="DUF1554" evidence="1">
    <location>
        <begin position="147"/>
        <end position="271"/>
    </location>
</feature>
<sequence>MSPPCVNGIARQGNTNNQEDSVQGILVSSFSKGFTTKNSGTDTFTVQLRRAPKETVTIPLVASVSGQVTISPSSLSFSPSNWNIPQTVTVTGLDDLAALGTFVSLVINLGPSQSQDSGSASLLASTQTFANRDFRRIIFSTTTNTLQGGALGGVTGADSLCNSDSGKPANTGIYQAMIATGSIRRASVTANLGDGQIDWVFLPNQLYVRPSGLTVLTTNANSIFIFGTLTNSIGTTGDLTWTGLNADWTTAGGCGADWNNTSVFGRYGVDNGTGLTVLNGGNIICSSQGRLVCVQQ</sequence>
<accession>A0A2P2DZS1</accession>
<evidence type="ECO:0000313" key="3">
    <source>
        <dbReference type="Proteomes" id="UP000245133"/>
    </source>
</evidence>
<protein>
    <recommendedName>
        <fullName evidence="1">DUF1554 domain-containing protein</fullName>
    </recommendedName>
</protein>
<comment type="caution">
    <text evidence="2">The sequence shown here is derived from an EMBL/GenBank/DDBJ whole genome shotgun (WGS) entry which is preliminary data.</text>
</comment>
<dbReference type="InterPro" id="IPR016186">
    <property type="entry name" value="C-type_lectin-like/link_sf"/>
</dbReference>
<reference evidence="2 3" key="1">
    <citation type="submission" date="2018-02" db="EMBL/GenBank/DDBJ databases">
        <title>Novel Leptospira species isolated from soil and water in Japan.</title>
        <authorList>
            <person name="Nakao R."/>
            <person name="Masuzawa T."/>
        </authorList>
    </citation>
    <scope>NUCLEOTIDE SEQUENCE [LARGE SCALE GENOMIC DNA]</scope>
    <source>
        <strain evidence="2 3">YH101</strain>
    </source>
</reference>
<dbReference type="InterPro" id="IPR011448">
    <property type="entry name" value="DUF1554"/>
</dbReference>
<proteinExistence type="predicted"/>
<organism evidence="2 3">
    <name type="scientific">Leptospira ryugenii</name>
    <dbReference type="NCBI Taxonomy" id="1917863"/>
    <lineage>
        <taxon>Bacteria</taxon>
        <taxon>Pseudomonadati</taxon>
        <taxon>Spirochaetota</taxon>
        <taxon>Spirochaetia</taxon>
        <taxon>Leptospirales</taxon>
        <taxon>Leptospiraceae</taxon>
        <taxon>Leptospira</taxon>
    </lineage>
</organism>
<name>A0A2P2DZS1_9LEPT</name>
<evidence type="ECO:0000259" key="1">
    <source>
        <dbReference type="Pfam" id="PF07588"/>
    </source>
</evidence>
<dbReference type="Gene3D" id="3.10.100.10">
    <property type="entry name" value="Mannose-Binding Protein A, subunit A"/>
    <property type="match status" value="1"/>
</dbReference>
<keyword evidence="3" id="KW-1185">Reference proteome</keyword>
<evidence type="ECO:0000313" key="2">
    <source>
        <dbReference type="EMBL" id="GBF50125.1"/>
    </source>
</evidence>
<dbReference type="Pfam" id="PF07588">
    <property type="entry name" value="DUF1554"/>
    <property type="match status" value="1"/>
</dbReference>